<keyword evidence="4" id="KW-1133">Transmembrane helix</keyword>
<evidence type="ECO:0000313" key="6">
    <source>
        <dbReference type="EMBL" id="EOT43872.1"/>
    </source>
</evidence>
<dbReference type="OrthoDB" id="2056845at2"/>
<evidence type="ECO:0000256" key="2">
    <source>
        <dbReference type="ARBA" id="ARBA00022525"/>
    </source>
</evidence>
<dbReference type="SUPFAM" id="SSF74914">
    <property type="entry name" value="V-region of surface antigen I/II (SA I/II, PAC)"/>
    <property type="match status" value="1"/>
</dbReference>
<feature type="domain" description="SpaA-like prealbumin fold" evidence="5">
    <location>
        <begin position="533"/>
        <end position="618"/>
    </location>
</feature>
<evidence type="ECO:0000256" key="1">
    <source>
        <dbReference type="ARBA" id="ARBA00007257"/>
    </source>
</evidence>
<dbReference type="AlphaFoldDB" id="S0KGN4"/>
<accession>S0KGN4</accession>
<dbReference type="InterPro" id="IPR013783">
    <property type="entry name" value="Ig-like_fold"/>
</dbReference>
<dbReference type="EMBL" id="AHYR01000001">
    <property type="protein sequence ID" value="EOT43872.1"/>
    <property type="molecule type" value="Genomic_DNA"/>
</dbReference>
<comment type="similarity">
    <text evidence="1">Belongs to the serine-aspartate repeat-containing protein (SDr) family.</text>
</comment>
<keyword evidence="7" id="KW-1185">Reference proteome</keyword>
<evidence type="ECO:0000313" key="7">
    <source>
        <dbReference type="Proteomes" id="UP000014127"/>
    </source>
</evidence>
<name>S0KGN4_9ENTE</name>
<dbReference type="PATRIC" id="fig|1139219.3.peg.9"/>
<feature type="domain" description="SpaA-like prealbumin fold" evidence="5">
    <location>
        <begin position="435"/>
        <end position="521"/>
    </location>
</feature>
<sequence length="800" mass="88582">MRLVFVKEVGAYLDADNNVRPIGAKLTISNLRIGGGPTWLNGNNIYLWVEFSNNLYSGVVYCYVQGFDMDVEFFEKGNESKLITFGNEGDNSVFTFASLNGYGNGSLNPTPTKNINRHEFAGLRNNGDGQLVKGSLLKKHSDGKYFADNSTDGHFTDKLASKNFNLAAVSFPLKGTKHEFTMGTTYGRAWNTFASSQVKKVQQKSPTKTVQPLQQYKDGDLWSNPTGEESGFNQRYWNDLDSYDRDGNLLWEFPEAYRQEGHNVEKGNLAVGVPKKENRFVEPGKEHYYFINQETINVYTESILMPESYVISDVLPEGVTIAGDVQEALTLYNLDGSKLSLESSNISYDAQKRKLVVRISSDVATQIHQKGALSEYGGKDFSLRLKVNVVQKDSGNSKSTMTNSAKVTFVYADGTTLEEKETNHVQTRLKEPTIDVELNKTDNSGAALAGAEFGLFVTEESEKAKYATSTTAQNGKLKFKDVLPGSYWLKETKTPAGFKTMTPIKVTINANGIIRGKDITNNQIKNELKPIEISVEKVNQKGEFLTGAKFQLKKKDSQEVFNFSENPAKLGVYILAECQPGTYELIETQAPAGFEKIQGTIGTLKIASSGEITYSLANTVVNKEGNTIKIALPKIVNQMKKFDLNIIKKDAVTTELLDGVEFTLFDSTGKQKIGESQKTTKGEVNFQGLLEPGKTYRLRETTALASYLKLQHDFIIAVAVDGTVKVTYNNNDYEFTAIKEVVGEVNNAITFTVFNHPRTPLPKTGGTGRYQFSLLSIIAISTTLTFFAYYQSKAKKGGDA</sequence>
<keyword evidence="4" id="KW-0812">Transmembrane</keyword>
<dbReference type="SUPFAM" id="SSF49478">
    <property type="entry name" value="Cna protein B-type domain"/>
    <property type="match status" value="1"/>
</dbReference>
<evidence type="ECO:0000256" key="4">
    <source>
        <dbReference type="SAM" id="Phobius"/>
    </source>
</evidence>
<keyword evidence="4" id="KW-0472">Membrane</keyword>
<dbReference type="eggNOG" id="COG4932">
    <property type="taxonomic scope" value="Bacteria"/>
</dbReference>
<keyword evidence="3" id="KW-0732">Signal</keyword>
<organism evidence="6 7">
    <name type="scientific">Enterococcus dispar ATCC 51266</name>
    <dbReference type="NCBI Taxonomy" id="1139219"/>
    <lineage>
        <taxon>Bacteria</taxon>
        <taxon>Bacillati</taxon>
        <taxon>Bacillota</taxon>
        <taxon>Bacilli</taxon>
        <taxon>Lactobacillales</taxon>
        <taxon>Enterococcaceae</taxon>
        <taxon>Enterococcus</taxon>
    </lineage>
</organism>
<dbReference type="Pfam" id="PF17802">
    <property type="entry name" value="SpaA"/>
    <property type="match status" value="3"/>
</dbReference>
<dbReference type="STRING" id="44009.RV01_GL002085"/>
<feature type="domain" description="SpaA-like prealbumin fold" evidence="5">
    <location>
        <begin position="644"/>
        <end position="731"/>
    </location>
</feature>
<dbReference type="Gene3D" id="2.60.40.10">
    <property type="entry name" value="Immunoglobulins"/>
    <property type="match status" value="3"/>
</dbReference>
<proteinExistence type="inferred from homology"/>
<evidence type="ECO:0000259" key="5">
    <source>
        <dbReference type="Pfam" id="PF17802"/>
    </source>
</evidence>
<dbReference type="PANTHER" id="PTHR36108">
    <property type="entry name" value="COLOSSIN-B-RELATED"/>
    <property type="match status" value="1"/>
</dbReference>
<dbReference type="PANTHER" id="PTHR36108:SF13">
    <property type="entry name" value="COLOSSIN-B-RELATED"/>
    <property type="match status" value="1"/>
</dbReference>
<protein>
    <recommendedName>
        <fullName evidence="5">SpaA-like prealbumin fold domain-containing protein</fullName>
    </recommendedName>
</protein>
<feature type="transmembrane region" description="Helical" evidence="4">
    <location>
        <begin position="770"/>
        <end position="790"/>
    </location>
</feature>
<dbReference type="HOGENOM" id="CLU_351516_0_0_9"/>
<dbReference type="InterPro" id="IPR041033">
    <property type="entry name" value="SpaA_PFL_dom_1"/>
</dbReference>
<reference evidence="6 7" key="1">
    <citation type="submission" date="2013-03" db="EMBL/GenBank/DDBJ databases">
        <title>The Genome Sequence of Enterococcus dispar ATCC_51266 (Illumina only assembly).</title>
        <authorList>
            <consortium name="The Broad Institute Genomics Platform"/>
            <consortium name="The Broad Institute Genome Sequencing Center for Infectious Disease"/>
            <person name="Earl A."/>
            <person name="Russ C."/>
            <person name="Gilmore M."/>
            <person name="Surin D."/>
            <person name="Walker B."/>
            <person name="Young S."/>
            <person name="Zeng Q."/>
            <person name="Gargeya S."/>
            <person name="Fitzgerald M."/>
            <person name="Haas B."/>
            <person name="Abouelleil A."/>
            <person name="Allen A.W."/>
            <person name="Alvarado L."/>
            <person name="Arachchi H.M."/>
            <person name="Berlin A.M."/>
            <person name="Chapman S.B."/>
            <person name="Gainer-Dewar J."/>
            <person name="Goldberg J."/>
            <person name="Griggs A."/>
            <person name="Gujja S."/>
            <person name="Hansen M."/>
            <person name="Howarth C."/>
            <person name="Imamovic A."/>
            <person name="Ireland A."/>
            <person name="Larimer J."/>
            <person name="McCowan C."/>
            <person name="Murphy C."/>
            <person name="Pearson M."/>
            <person name="Poon T.W."/>
            <person name="Priest M."/>
            <person name="Roberts A."/>
            <person name="Saif S."/>
            <person name="Shea T."/>
            <person name="Sisk P."/>
            <person name="Sykes S."/>
            <person name="Wortman J."/>
            <person name="Nusbaum C."/>
            <person name="Birren B."/>
        </authorList>
    </citation>
    <scope>NUCLEOTIDE SEQUENCE [LARGE SCALE GENOMIC DNA]</scope>
    <source>
        <strain evidence="6 7">ATCC 51266</strain>
    </source>
</reference>
<gene>
    <name evidence="6" type="ORF">OMK_00014</name>
</gene>
<dbReference type="InterPro" id="IPR036234">
    <property type="entry name" value="SA_I/II_PAC_V_sf"/>
</dbReference>
<dbReference type="Proteomes" id="UP000014127">
    <property type="component" value="Unassembled WGS sequence"/>
</dbReference>
<keyword evidence="2" id="KW-0964">Secreted</keyword>
<evidence type="ECO:0000256" key="3">
    <source>
        <dbReference type="ARBA" id="ARBA00022729"/>
    </source>
</evidence>
<comment type="caution">
    <text evidence="6">The sequence shown here is derived from an EMBL/GenBank/DDBJ whole genome shotgun (WGS) entry which is preliminary data.</text>
</comment>